<feature type="domain" description="HipA N-terminal subdomain 1" evidence="5">
    <location>
        <begin position="10"/>
        <end position="111"/>
    </location>
</feature>
<reference evidence="6" key="1">
    <citation type="submission" date="2017-02" db="EMBL/GenBank/DDBJ databases">
        <authorList>
            <person name="Regsiter A."/>
            <person name="William W."/>
        </authorList>
    </citation>
    <scope>NUCLEOTIDE SEQUENCE</scope>
    <source>
        <strain evidence="6">BdmA 4</strain>
    </source>
</reference>
<gene>
    <name evidence="6" type="primary">hipA</name>
    <name evidence="6" type="ORF">SPIRO4BDMA_41026</name>
</gene>
<organism evidence="6">
    <name type="scientific">uncultured spirochete</name>
    <dbReference type="NCBI Taxonomy" id="156406"/>
    <lineage>
        <taxon>Bacteria</taxon>
        <taxon>Pseudomonadati</taxon>
        <taxon>Spirochaetota</taxon>
        <taxon>Spirochaetia</taxon>
        <taxon>Spirochaetales</taxon>
        <taxon>environmental samples</taxon>
    </lineage>
</organism>
<dbReference type="Pfam" id="PF07804">
    <property type="entry name" value="HipA_C"/>
    <property type="match status" value="1"/>
</dbReference>
<feature type="domain" description="HipA-like C-terminal" evidence="4">
    <location>
        <begin position="157"/>
        <end position="408"/>
    </location>
</feature>
<evidence type="ECO:0000256" key="3">
    <source>
        <dbReference type="ARBA" id="ARBA00022777"/>
    </source>
</evidence>
<comment type="similarity">
    <text evidence="1">Belongs to the HipA Ser/Thr kinase family.</text>
</comment>
<dbReference type="PANTHER" id="PTHR37419:SF1">
    <property type="entry name" value="SERINE_THREONINE-PROTEIN KINASE TOXIN HIPA"/>
    <property type="match status" value="1"/>
</dbReference>
<dbReference type="GO" id="GO:0005829">
    <property type="term" value="C:cytosol"/>
    <property type="evidence" value="ECO:0007669"/>
    <property type="project" value="TreeGrafter"/>
</dbReference>
<dbReference type="AlphaFoldDB" id="A0A3P3XQE4"/>
<dbReference type="InterPro" id="IPR012893">
    <property type="entry name" value="HipA-like_C"/>
</dbReference>
<sequence>MGRKSKTKGLVVWMNGERVGVWSILPSNIHEFRYDGSWLEFPDVRPISLSMPIVTKDYIYKGQVVEAFFENLLPDSVDIRRRLQRRFSVETDSAFDLLAQIGRDCVGAIQLLPEGESPQDVRTISAEPLDEAGVARILRQVVASSGFGQAGDDDFRISIAGVQEKTALLWNEGQWCKPMRSTPSSHIFKLPLGFVGVMQADMSDSVENEWLCAKIVEAFSLPVAHCDIADFEDQHVLIVERFDRRLSADRRWWIRLPQEDMCQATGTPPGAKYENEGGPGMVRIMDLLIGSRNALVDRRNFLKAQVLYWLLAAPDGHAKNFSIFLEPQGRFSLTPLYDVLSSYPILGHGNNKLAPQKLTMAMSVFGKDTHKKWAHITASHWRTTASKCRAQGEIEGILHEVIEETPKAIEAVSSALPDGFPSTVSEPILEGIQVAVERLRKGIVPEV</sequence>
<dbReference type="InterPro" id="IPR052028">
    <property type="entry name" value="HipA_Ser/Thr_kinase"/>
</dbReference>
<evidence type="ECO:0000256" key="2">
    <source>
        <dbReference type="ARBA" id="ARBA00022679"/>
    </source>
</evidence>
<name>A0A3P3XQE4_9SPIR</name>
<dbReference type="CDD" id="cd17808">
    <property type="entry name" value="HipA_Ec_like"/>
    <property type="match status" value="1"/>
</dbReference>
<dbReference type="Pfam" id="PF13657">
    <property type="entry name" value="Couple_hipA"/>
    <property type="match status" value="1"/>
</dbReference>
<evidence type="ECO:0000259" key="5">
    <source>
        <dbReference type="Pfam" id="PF13657"/>
    </source>
</evidence>
<protein>
    <submittedName>
        <fullName evidence="6">Regulator with hipB</fullName>
    </submittedName>
</protein>
<proteinExistence type="inferred from homology"/>
<keyword evidence="3" id="KW-0418">Kinase</keyword>
<accession>A0A3P3XQE4</accession>
<dbReference type="GO" id="GO:0004674">
    <property type="term" value="F:protein serine/threonine kinase activity"/>
    <property type="evidence" value="ECO:0007669"/>
    <property type="project" value="TreeGrafter"/>
</dbReference>
<evidence type="ECO:0000259" key="4">
    <source>
        <dbReference type="Pfam" id="PF07804"/>
    </source>
</evidence>
<evidence type="ECO:0000256" key="1">
    <source>
        <dbReference type="ARBA" id="ARBA00010164"/>
    </source>
</evidence>
<evidence type="ECO:0000313" key="6">
    <source>
        <dbReference type="EMBL" id="SLM18454.1"/>
    </source>
</evidence>
<dbReference type="InterPro" id="IPR017508">
    <property type="entry name" value="HipA_N1"/>
</dbReference>
<dbReference type="EMBL" id="FWDO01000004">
    <property type="protein sequence ID" value="SLM18454.1"/>
    <property type="molecule type" value="Genomic_DNA"/>
</dbReference>
<keyword evidence="2" id="KW-0808">Transferase</keyword>
<dbReference type="NCBIfam" id="TIGR03071">
    <property type="entry name" value="couple_hipA"/>
    <property type="match status" value="1"/>
</dbReference>
<dbReference type="PANTHER" id="PTHR37419">
    <property type="entry name" value="SERINE/THREONINE-PROTEIN KINASE TOXIN HIPA"/>
    <property type="match status" value="1"/>
</dbReference>